<organism evidence="1 2">
    <name type="scientific">Mycena chlorophos</name>
    <name type="common">Agaric fungus</name>
    <name type="synonym">Agaricus chlorophos</name>
    <dbReference type="NCBI Taxonomy" id="658473"/>
    <lineage>
        <taxon>Eukaryota</taxon>
        <taxon>Fungi</taxon>
        <taxon>Dikarya</taxon>
        <taxon>Basidiomycota</taxon>
        <taxon>Agaricomycotina</taxon>
        <taxon>Agaricomycetes</taxon>
        <taxon>Agaricomycetidae</taxon>
        <taxon>Agaricales</taxon>
        <taxon>Marasmiineae</taxon>
        <taxon>Mycenaceae</taxon>
        <taxon>Mycena</taxon>
    </lineage>
</organism>
<reference evidence="1" key="1">
    <citation type="submission" date="2014-09" db="EMBL/GenBank/DDBJ databases">
        <title>Genome sequence of the luminous mushroom Mycena chlorophos for searching fungal bioluminescence genes.</title>
        <authorList>
            <person name="Tanaka Y."/>
            <person name="Kasuga D."/>
            <person name="Oba Y."/>
            <person name="Hase S."/>
            <person name="Sato K."/>
            <person name="Oba Y."/>
            <person name="Sakakibara Y."/>
        </authorList>
    </citation>
    <scope>NUCLEOTIDE SEQUENCE</scope>
</reference>
<proteinExistence type="predicted"/>
<evidence type="ECO:0000313" key="2">
    <source>
        <dbReference type="Proteomes" id="UP000815677"/>
    </source>
</evidence>
<dbReference type="Proteomes" id="UP000815677">
    <property type="component" value="Unassembled WGS sequence"/>
</dbReference>
<protein>
    <submittedName>
        <fullName evidence="1">Uncharacterized protein</fullName>
    </submittedName>
</protein>
<sequence>MAWSRTRTSYRNLDQRNIQIWGTKDDDRMLVGGCYQWQAPNNIPWLVPPPPNAAAPNAANAA</sequence>
<gene>
    <name evidence="1" type="ORF">MCHLO_07560</name>
</gene>
<feature type="non-terminal residue" evidence="1">
    <location>
        <position position="62"/>
    </location>
</feature>
<evidence type="ECO:0000313" key="1">
    <source>
        <dbReference type="EMBL" id="GAT50306.1"/>
    </source>
</evidence>
<dbReference type="EMBL" id="DF846369">
    <property type="protein sequence ID" value="GAT50306.1"/>
    <property type="molecule type" value="Genomic_DNA"/>
</dbReference>
<keyword evidence="2" id="KW-1185">Reference proteome</keyword>
<name>A0ABQ0LK80_MYCCL</name>
<accession>A0ABQ0LK80</accession>